<organism evidence="2 3">
    <name type="scientific">Phanerochaete sordida</name>
    <dbReference type="NCBI Taxonomy" id="48140"/>
    <lineage>
        <taxon>Eukaryota</taxon>
        <taxon>Fungi</taxon>
        <taxon>Dikarya</taxon>
        <taxon>Basidiomycota</taxon>
        <taxon>Agaricomycotina</taxon>
        <taxon>Agaricomycetes</taxon>
        <taxon>Polyporales</taxon>
        <taxon>Phanerochaetaceae</taxon>
        <taxon>Phanerochaete</taxon>
    </lineage>
</organism>
<dbReference type="PANTHER" id="PTHR15237:SF0">
    <property type="entry name" value="CELL CYCLE CHECKPOINT CONTROL PROTEIN"/>
    <property type="match status" value="1"/>
</dbReference>
<protein>
    <recommendedName>
        <fullName evidence="4">Rad9-domain-containing protein</fullName>
    </recommendedName>
</protein>
<accession>A0A9P3GBS3</accession>
<dbReference type="Pfam" id="PF04139">
    <property type="entry name" value="Rad9"/>
    <property type="match status" value="1"/>
</dbReference>
<dbReference type="Gene3D" id="3.70.10.10">
    <property type="match status" value="1"/>
</dbReference>
<name>A0A9P3GBS3_9APHY</name>
<sequence>MQATLDAASLKHLTRALACLARYGEDMVLYATRQHMVISATNSSLSAYCRFRYHQQFFSRYTVQEDPTWDMKDDTIIVSGQLQVKSLLSSLKSVTVAKSVERCELTVTEGGAAQQLDEEENDSLSSKLIVRLHCKHGIVKTHRLLLNHATNLMSPGVLNPAQESKLTIGARSLKELLDHFPIARGPKSDPQIIVTLGDDEVILKAQESSLDTSVKGQLATELSISPAEFEAYDVFEPPFTVCLHLKELMATLAFAESQALTLDLRFTEPSAPVFIDIDGDLSETLFVIATSEVREEDIPAGVPPRARSARADSLQPRGRKRELESAEPEPRGLVTPGSARRKPQKVVVRADRESMSRSLASQSSRGSVARAMAPPAPPAQHGFAGAPPSSNPFAPPPTPPPPRERDPLFSQEPLFLPGSQVPLSQAAAAAVRESGLGIENMDEAEFAAMMDDEGEEVGVGAPARGASADADEGEERDELEDEEMRESSFGLYDDAHTEFAPTQGDVSAKTFRPLFDD</sequence>
<feature type="compositionally biased region" description="Acidic residues" evidence="1">
    <location>
        <begin position="469"/>
        <end position="484"/>
    </location>
</feature>
<evidence type="ECO:0000313" key="3">
    <source>
        <dbReference type="Proteomes" id="UP000703269"/>
    </source>
</evidence>
<dbReference type="InterPro" id="IPR046938">
    <property type="entry name" value="DNA_clamp_sf"/>
</dbReference>
<dbReference type="GO" id="GO:0071479">
    <property type="term" value="P:cellular response to ionizing radiation"/>
    <property type="evidence" value="ECO:0007669"/>
    <property type="project" value="TreeGrafter"/>
</dbReference>
<dbReference type="Proteomes" id="UP000703269">
    <property type="component" value="Unassembled WGS sequence"/>
</dbReference>
<feature type="region of interest" description="Disordered" evidence="1">
    <location>
        <begin position="456"/>
        <end position="517"/>
    </location>
</feature>
<feature type="compositionally biased region" description="Low complexity" evidence="1">
    <location>
        <begin position="356"/>
        <end position="373"/>
    </location>
</feature>
<dbReference type="GO" id="GO:0006281">
    <property type="term" value="P:DNA repair"/>
    <property type="evidence" value="ECO:0007669"/>
    <property type="project" value="TreeGrafter"/>
</dbReference>
<evidence type="ECO:0000256" key="1">
    <source>
        <dbReference type="SAM" id="MobiDB-lite"/>
    </source>
</evidence>
<evidence type="ECO:0000313" key="2">
    <source>
        <dbReference type="EMBL" id="GJE90949.1"/>
    </source>
</evidence>
<feature type="compositionally biased region" description="Pro residues" evidence="1">
    <location>
        <begin position="389"/>
        <end position="401"/>
    </location>
</feature>
<gene>
    <name evidence="2" type="ORF">PsYK624_070960</name>
</gene>
<dbReference type="InterPro" id="IPR007268">
    <property type="entry name" value="Rad9/Ddc1"/>
</dbReference>
<feature type="compositionally biased region" description="Basic and acidic residues" evidence="1">
    <location>
        <begin position="321"/>
        <end position="330"/>
    </location>
</feature>
<dbReference type="AlphaFoldDB" id="A0A9P3GBS3"/>
<dbReference type="OrthoDB" id="60092at2759"/>
<keyword evidence="3" id="KW-1185">Reference proteome</keyword>
<evidence type="ECO:0008006" key="4">
    <source>
        <dbReference type="Google" id="ProtNLM"/>
    </source>
</evidence>
<comment type="caution">
    <text evidence="2">The sequence shown here is derived from an EMBL/GenBank/DDBJ whole genome shotgun (WGS) entry which is preliminary data.</text>
</comment>
<dbReference type="EMBL" id="BPQB01000019">
    <property type="protein sequence ID" value="GJE90949.1"/>
    <property type="molecule type" value="Genomic_DNA"/>
</dbReference>
<dbReference type="GO" id="GO:0000076">
    <property type="term" value="P:DNA replication checkpoint signaling"/>
    <property type="evidence" value="ECO:0007669"/>
    <property type="project" value="TreeGrafter"/>
</dbReference>
<dbReference type="PANTHER" id="PTHR15237">
    <property type="entry name" value="DNA REPAIR PROTEIN RAD9"/>
    <property type="match status" value="1"/>
</dbReference>
<dbReference type="SUPFAM" id="SSF55979">
    <property type="entry name" value="DNA clamp"/>
    <property type="match status" value="1"/>
</dbReference>
<proteinExistence type="predicted"/>
<dbReference type="GO" id="GO:0030896">
    <property type="term" value="C:checkpoint clamp complex"/>
    <property type="evidence" value="ECO:0007669"/>
    <property type="project" value="InterPro"/>
</dbReference>
<reference evidence="2 3" key="1">
    <citation type="submission" date="2021-08" db="EMBL/GenBank/DDBJ databases">
        <title>Draft Genome Sequence of Phanerochaete sordida strain YK-624.</title>
        <authorList>
            <person name="Mori T."/>
            <person name="Dohra H."/>
            <person name="Suzuki T."/>
            <person name="Kawagishi H."/>
            <person name="Hirai H."/>
        </authorList>
    </citation>
    <scope>NUCLEOTIDE SEQUENCE [LARGE SCALE GENOMIC DNA]</scope>
    <source>
        <strain evidence="2 3">YK-624</strain>
    </source>
</reference>
<dbReference type="GO" id="GO:0031573">
    <property type="term" value="P:mitotic intra-S DNA damage checkpoint signaling"/>
    <property type="evidence" value="ECO:0007669"/>
    <property type="project" value="TreeGrafter"/>
</dbReference>
<feature type="region of interest" description="Disordered" evidence="1">
    <location>
        <begin position="296"/>
        <end position="423"/>
    </location>
</feature>